<gene>
    <name evidence="2" type="ORF">SAMN04488503_2443</name>
</gene>
<dbReference type="Gene3D" id="3.40.50.300">
    <property type="entry name" value="P-loop containing nucleotide triphosphate hydrolases"/>
    <property type="match status" value="1"/>
</dbReference>
<dbReference type="InterPro" id="IPR012337">
    <property type="entry name" value="RNaseH-like_sf"/>
</dbReference>
<feature type="domain" description="YprB ribonuclease H-like" evidence="1">
    <location>
        <begin position="87"/>
        <end position="235"/>
    </location>
</feature>
<dbReference type="RefSeq" id="WP_179217007.1">
    <property type="nucleotide sequence ID" value="NZ_FZOC01000004.1"/>
</dbReference>
<dbReference type="SUPFAM" id="SSF53098">
    <property type="entry name" value="Ribonuclease H-like"/>
    <property type="match status" value="1"/>
</dbReference>
<dbReference type="Proteomes" id="UP000198324">
    <property type="component" value="Unassembled WGS sequence"/>
</dbReference>
<name>A0A239B588_9BACT</name>
<protein>
    <submittedName>
        <fullName evidence="2">Uncharacterized conserved protein YprB, contains RNaseH-like and TPR domains</fullName>
    </submittedName>
</protein>
<proteinExistence type="predicted"/>
<dbReference type="AlphaFoldDB" id="A0A239B588"/>
<dbReference type="EMBL" id="FZOC01000004">
    <property type="protein sequence ID" value="SNS03076.1"/>
    <property type="molecule type" value="Genomic_DNA"/>
</dbReference>
<keyword evidence="3" id="KW-1185">Reference proteome</keyword>
<dbReference type="Pfam" id="PF13207">
    <property type="entry name" value="AAA_17"/>
    <property type="match status" value="1"/>
</dbReference>
<reference evidence="2 3" key="1">
    <citation type="submission" date="2017-06" db="EMBL/GenBank/DDBJ databases">
        <authorList>
            <person name="Kim H.J."/>
            <person name="Triplett B.A."/>
        </authorList>
    </citation>
    <scope>NUCLEOTIDE SEQUENCE [LARGE SCALE GENOMIC DNA]</scope>
    <source>
        <strain evidence="2 3">DSM 13116</strain>
    </source>
</reference>
<sequence length="679" mass="76916">MLRSSFLHLHGFGKAKEEALWKRGIRTWDDFLAVWRRDMPLLGPEARHPDLEQSYSALRRHDVGFFASALPRQEHYRIALEYPQDTLFLDIETTGLSHYYDRITLVGWSFGERFGVYIAGQDRVPLLEAFASAKALVTFNGTMFDLRFIRNEFPDAIIPPVHIDLRFLAKRVGLTGGQKSIEQQIGLVRTEAKGISGEAAPVLWHCYRRGDIQALKELIRYNHADVEGMKSIFDYCMKLLAKRGSLPDRPALRFKKLKSKVVWAKAGQLNQPYAISVAPWRDDDTAYFSLSDLSRQIPFEDVPIVGIDLVASESKGTGYALVKGQHTTTQRVFSDDEILALVQQHKARLVSIDSPLSLPFGRMTVFDDDPNREEFGIMRICERQLKRRGINVYPSLIRCMQKLTRRGMELAQKIRSLGIPVIESYPGAAQDIMRIPRKQAGLDWLRLGLAEFGLTGEFLHVDVSHDELDAITSAVVGQFFWAGKYEGLGTAEEDYLIIPDQHVDNSRWLSRTVVGFSGSIGVGKTTAAQFLAREKGFVLVRYSDVLVNILRQRGQKPTRSALQKLGWEVHTQHGQRWLGRQLVALAGDAEKIVVDGVRFPEDAAYLRESYGPRYLHCHIECPAEIARQRTQDAPREDISAAQALEHPVEQRVDFLQNLANKILNNQSSLGEFYAQLESL</sequence>
<organism evidence="2 3">
    <name type="scientific">Humidesulfovibrio mexicanus</name>
    <dbReference type="NCBI Taxonomy" id="147047"/>
    <lineage>
        <taxon>Bacteria</taxon>
        <taxon>Pseudomonadati</taxon>
        <taxon>Thermodesulfobacteriota</taxon>
        <taxon>Desulfovibrionia</taxon>
        <taxon>Desulfovibrionales</taxon>
        <taxon>Desulfovibrionaceae</taxon>
        <taxon>Humidesulfovibrio</taxon>
    </lineage>
</organism>
<dbReference type="InterPro" id="IPR027417">
    <property type="entry name" value="P-loop_NTPase"/>
</dbReference>
<evidence type="ECO:0000313" key="3">
    <source>
        <dbReference type="Proteomes" id="UP000198324"/>
    </source>
</evidence>
<dbReference type="Pfam" id="PF13482">
    <property type="entry name" value="RNase_H_2"/>
    <property type="match status" value="1"/>
</dbReference>
<dbReference type="SUPFAM" id="SSF52540">
    <property type="entry name" value="P-loop containing nucleoside triphosphate hydrolases"/>
    <property type="match status" value="1"/>
</dbReference>
<accession>A0A239B588</accession>
<dbReference type="InterPro" id="IPR036397">
    <property type="entry name" value="RNaseH_sf"/>
</dbReference>
<dbReference type="PANTHER" id="PTHR38462:SF1">
    <property type="entry name" value="YPRB RIBONUCLEASE H-LIKE DOMAIN-CONTAINING PROTEIN"/>
    <property type="match status" value="1"/>
</dbReference>
<dbReference type="GO" id="GO:0003676">
    <property type="term" value="F:nucleic acid binding"/>
    <property type="evidence" value="ECO:0007669"/>
    <property type="project" value="InterPro"/>
</dbReference>
<evidence type="ECO:0000259" key="1">
    <source>
        <dbReference type="Pfam" id="PF13482"/>
    </source>
</evidence>
<evidence type="ECO:0000313" key="2">
    <source>
        <dbReference type="EMBL" id="SNS03076.1"/>
    </source>
</evidence>
<dbReference type="Gene3D" id="3.30.420.10">
    <property type="entry name" value="Ribonuclease H-like superfamily/Ribonuclease H"/>
    <property type="match status" value="1"/>
</dbReference>
<dbReference type="PANTHER" id="PTHR38462">
    <property type="entry name" value="EXONUCLEASE-LIKE PROTEIN"/>
    <property type="match status" value="1"/>
</dbReference>
<dbReference type="InterPro" id="IPR038720">
    <property type="entry name" value="YprB_RNase_H-like_dom"/>
</dbReference>